<feature type="compositionally biased region" description="Basic residues" evidence="1">
    <location>
        <begin position="520"/>
        <end position="546"/>
    </location>
</feature>
<evidence type="ECO:0000313" key="3">
    <source>
        <dbReference type="EMBL" id="KAF0300402.1"/>
    </source>
</evidence>
<dbReference type="Proteomes" id="UP000440578">
    <property type="component" value="Unassembled WGS sequence"/>
</dbReference>
<keyword evidence="4" id="KW-1185">Reference proteome</keyword>
<feature type="signal peptide" evidence="2">
    <location>
        <begin position="1"/>
        <end position="21"/>
    </location>
</feature>
<feature type="region of interest" description="Disordered" evidence="1">
    <location>
        <begin position="518"/>
        <end position="546"/>
    </location>
</feature>
<feature type="region of interest" description="Disordered" evidence="1">
    <location>
        <begin position="289"/>
        <end position="378"/>
    </location>
</feature>
<name>A0A6A4WBY3_AMPAM</name>
<comment type="caution">
    <text evidence="3">The sequence shown here is derived from an EMBL/GenBank/DDBJ whole genome shotgun (WGS) entry which is preliminary data.</text>
</comment>
<evidence type="ECO:0000256" key="1">
    <source>
        <dbReference type="SAM" id="MobiDB-lite"/>
    </source>
</evidence>
<keyword evidence="2" id="KW-0732">Signal</keyword>
<feature type="compositionally biased region" description="Polar residues" evidence="1">
    <location>
        <begin position="334"/>
        <end position="346"/>
    </location>
</feature>
<dbReference type="EMBL" id="VIIS01001270">
    <property type="protein sequence ID" value="KAF0300402.1"/>
    <property type="molecule type" value="Genomic_DNA"/>
</dbReference>
<sequence length="546" mass="60150">MPLCWPVVFLVFVLTIRQGRGHSVRSGGTASSGGFSDHGRHLFGCPGPADPAEILQYRAALLYLHSEGVRRVIQLQRHPAHCLGASNDATAALLRETGLKRLGEPLVIRGGTGWAQLDRRRKLAGPDVAVLVEDAELLEEALGRYQAVRWREVFWFAPGMAHDGRLVKTGRARKFKLLTSTLVLRSSPWLLAGVYRPGQTTIEPPAALLVQRSELQSHLSAAGCVTWRAELTGADPLTSETIRLSYTERSLPAVAALQGGGPLTVGVYCPQLRAMLHCTVQLERQMCKWEEERSSRRRRETGASREPRQNEGWQPSQWGVEAVQYPKEAPANRQGASGQRQRTPSYRQVAPRYQRATSGQQRTNTAVQTWQRGRNDPHRTGVAEAEYELQLYDHDPYNTAHGSAPHPGGYGGDTYSGYSSDTYPVVFDNHAERRRGSRPNEEAQKLREDFHLTVFPSITQCSGAIAGCFTCVTLLSVLDLGVPAAACVGPCSLGGASACSGAAGTVFREVRRIQKAESKARRRRLGARSQRRVGARVTRRRLPRSL</sequence>
<evidence type="ECO:0000313" key="4">
    <source>
        <dbReference type="Proteomes" id="UP000440578"/>
    </source>
</evidence>
<feature type="chain" id="PRO_5025581464" evidence="2">
    <location>
        <begin position="22"/>
        <end position="546"/>
    </location>
</feature>
<proteinExistence type="predicted"/>
<protein>
    <submittedName>
        <fullName evidence="3">Uncharacterized protein</fullName>
    </submittedName>
</protein>
<feature type="compositionally biased region" description="Polar residues" evidence="1">
    <location>
        <begin position="355"/>
        <end position="372"/>
    </location>
</feature>
<evidence type="ECO:0000256" key="2">
    <source>
        <dbReference type="SAM" id="SignalP"/>
    </source>
</evidence>
<organism evidence="3 4">
    <name type="scientific">Amphibalanus amphitrite</name>
    <name type="common">Striped barnacle</name>
    <name type="synonym">Balanus amphitrite</name>
    <dbReference type="NCBI Taxonomy" id="1232801"/>
    <lineage>
        <taxon>Eukaryota</taxon>
        <taxon>Metazoa</taxon>
        <taxon>Ecdysozoa</taxon>
        <taxon>Arthropoda</taxon>
        <taxon>Crustacea</taxon>
        <taxon>Multicrustacea</taxon>
        <taxon>Cirripedia</taxon>
        <taxon>Thoracica</taxon>
        <taxon>Thoracicalcarea</taxon>
        <taxon>Balanomorpha</taxon>
        <taxon>Balanoidea</taxon>
        <taxon>Balanidae</taxon>
        <taxon>Amphibalaninae</taxon>
        <taxon>Amphibalanus</taxon>
    </lineage>
</organism>
<feature type="compositionally biased region" description="Basic and acidic residues" evidence="1">
    <location>
        <begin position="289"/>
        <end position="309"/>
    </location>
</feature>
<gene>
    <name evidence="3" type="ORF">FJT64_003303</name>
</gene>
<accession>A0A6A4WBY3</accession>
<dbReference type="AlphaFoldDB" id="A0A6A4WBY3"/>
<reference evidence="3 4" key="1">
    <citation type="submission" date="2019-07" db="EMBL/GenBank/DDBJ databases">
        <title>Draft genome assembly of a fouling barnacle, Amphibalanus amphitrite (Darwin, 1854): The first reference genome for Thecostraca.</title>
        <authorList>
            <person name="Kim W."/>
        </authorList>
    </citation>
    <scope>NUCLEOTIDE SEQUENCE [LARGE SCALE GENOMIC DNA]</scope>
    <source>
        <strain evidence="3">SNU_AA5</strain>
        <tissue evidence="3">Soma without cirri and trophi</tissue>
    </source>
</reference>